<protein>
    <submittedName>
        <fullName evidence="1">Uncharacterized protein</fullName>
    </submittedName>
</protein>
<keyword evidence="2" id="KW-1185">Reference proteome</keyword>
<name>A0ABY6V1U5_BIOOC</name>
<accession>A0ABY6V1U5</accession>
<sequence length="160" mass="18271">MEEGGFALLRRMAQCEGSELPQDRHASKNGGSCHRPTPPALLLRRLKSSKSDLLHLLVQPVHQEVALFDPFWFRRKVFNSVEVYDVAKFLLHLLFVHCSIVSLQLGMFCWFSVEFILMGILVELGDLLVVDSRWLLGYKTFMPGRWLLAVLDVAETIESV</sequence>
<evidence type="ECO:0000313" key="1">
    <source>
        <dbReference type="EMBL" id="VUC37101.1"/>
    </source>
</evidence>
<gene>
    <name evidence="1" type="ORF">CLO192961_LOCUS462869</name>
</gene>
<reference evidence="1 2" key="1">
    <citation type="submission" date="2019-06" db="EMBL/GenBank/DDBJ databases">
        <authorList>
            <person name="Broberg M."/>
        </authorList>
    </citation>
    <scope>NUCLEOTIDE SEQUENCE [LARGE SCALE GENOMIC DNA]</scope>
</reference>
<dbReference type="EMBL" id="CABFNS010000936">
    <property type="protein sequence ID" value="VUC37101.1"/>
    <property type="molecule type" value="Genomic_DNA"/>
</dbReference>
<proteinExistence type="predicted"/>
<evidence type="ECO:0000313" key="2">
    <source>
        <dbReference type="Proteomes" id="UP000766486"/>
    </source>
</evidence>
<organism evidence="1 2">
    <name type="scientific">Bionectria ochroleuca</name>
    <name type="common">Gliocladium roseum</name>
    <dbReference type="NCBI Taxonomy" id="29856"/>
    <lineage>
        <taxon>Eukaryota</taxon>
        <taxon>Fungi</taxon>
        <taxon>Dikarya</taxon>
        <taxon>Ascomycota</taxon>
        <taxon>Pezizomycotina</taxon>
        <taxon>Sordariomycetes</taxon>
        <taxon>Hypocreomycetidae</taxon>
        <taxon>Hypocreales</taxon>
        <taxon>Bionectriaceae</taxon>
        <taxon>Clonostachys</taxon>
    </lineage>
</organism>
<comment type="caution">
    <text evidence="1">The sequence shown here is derived from an EMBL/GenBank/DDBJ whole genome shotgun (WGS) entry which is preliminary data.</text>
</comment>
<dbReference type="Proteomes" id="UP000766486">
    <property type="component" value="Unassembled WGS sequence"/>
</dbReference>